<dbReference type="GO" id="GO:0000166">
    <property type="term" value="F:nucleotide binding"/>
    <property type="evidence" value="ECO:0007669"/>
    <property type="project" value="UniProtKB-KW"/>
</dbReference>
<keyword evidence="7" id="KW-0642">Proline metabolism</keyword>
<evidence type="ECO:0000256" key="5">
    <source>
        <dbReference type="ARBA" id="ARBA00022827"/>
    </source>
</evidence>
<protein>
    <recommendedName>
        <fullName evidence="2">proline dehydrogenase</fullName>
        <ecNumber evidence="2">1.5.5.2</ecNumber>
    </recommendedName>
</protein>
<comment type="catalytic activity">
    <reaction evidence="8">
        <text>L-proline + a quinone = (S)-1-pyrroline-5-carboxylate + a quinol + H(+)</text>
        <dbReference type="Rhea" id="RHEA:23784"/>
        <dbReference type="ChEBI" id="CHEBI:15378"/>
        <dbReference type="ChEBI" id="CHEBI:17388"/>
        <dbReference type="ChEBI" id="CHEBI:24646"/>
        <dbReference type="ChEBI" id="CHEBI:60039"/>
        <dbReference type="ChEBI" id="CHEBI:132124"/>
        <dbReference type="EC" id="1.5.5.2"/>
    </reaction>
</comment>
<evidence type="ECO:0000313" key="12">
    <source>
        <dbReference type="Proteomes" id="UP000192940"/>
    </source>
</evidence>
<organism evidence="11 12">
    <name type="scientific">Paenibacillus uliginis N3/975</name>
    <dbReference type="NCBI Taxonomy" id="1313296"/>
    <lineage>
        <taxon>Bacteria</taxon>
        <taxon>Bacillati</taxon>
        <taxon>Bacillota</taxon>
        <taxon>Bacilli</taxon>
        <taxon>Bacillales</taxon>
        <taxon>Paenibacillaceae</taxon>
        <taxon>Paenibacillus</taxon>
    </lineage>
</organism>
<gene>
    <name evidence="11" type="ORF">SAMN05661091_2800</name>
</gene>
<accession>A0A1X7HEB4</accession>
<dbReference type="SUPFAM" id="SSF51730">
    <property type="entry name" value="FAD-linked oxidoreductase"/>
    <property type="match status" value="1"/>
</dbReference>
<reference evidence="11 12" key="1">
    <citation type="submission" date="2017-04" db="EMBL/GenBank/DDBJ databases">
        <authorList>
            <person name="Afonso C.L."/>
            <person name="Miller P.J."/>
            <person name="Scott M.A."/>
            <person name="Spackman E."/>
            <person name="Goraichik I."/>
            <person name="Dimitrov K.M."/>
            <person name="Suarez D.L."/>
            <person name="Swayne D.E."/>
        </authorList>
    </citation>
    <scope>NUCLEOTIDE SEQUENCE [LARGE SCALE GENOMIC DNA]</scope>
    <source>
        <strain evidence="11 12">N3/975</strain>
    </source>
</reference>
<evidence type="ECO:0000256" key="3">
    <source>
        <dbReference type="ARBA" id="ARBA00022630"/>
    </source>
</evidence>
<evidence type="ECO:0000256" key="9">
    <source>
        <dbReference type="PIRSR" id="PIRSR000196-2"/>
    </source>
</evidence>
<dbReference type="PANTHER" id="PTHR13914:SF0">
    <property type="entry name" value="PROLINE DEHYDROGENASE 1, MITOCHONDRIAL"/>
    <property type="match status" value="1"/>
</dbReference>
<dbReference type="PIRSF" id="PIRSF000196">
    <property type="entry name" value="Pro_dehydrog"/>
    <property type="match status" value="1"/>
</dbReference>
<keyword evidence="4 9" id="KW-0547">Nucleotide-binding</keyword>
<evidence type="ECO:0000256" key="7">
    <source>
        <dbReference type="ARBA" id="ARBA00023062"/>
    </source>
</evidence>
<evidence type="ECO:0000256" key="8">
    <source>
        <dbReference type="ARBA" id="ARBA00048779"/>
    </source>
</evidence>
<evidence type="ECO:0000256" key="4">
    <source>
        <dbReference type="ARBA" id="ARBA00022741"/>
    </source>
</evidence>
<dbReference type="InterPro" id="IPR015659">
    <property type="entry name" value="Proline_oxidase"/>
</dbReference>
<evidence type="ECO:0000313" key="11">
    <source>
        <dbReference type="EMBL" id="SMF84983.1"/>
    </source>
</evidence>
<dbReference type="Gene3D" id="3.20.20.220">
    <property type="match status" value="1"/>
</dbReference>
<dbReference type="PANTHER" id="PTHR13914">
    <property type="entry name" value="PROLINE OXIDASE"/>
    <property type="match status" value="1"/>
</dbReference>
<keyword evidence="5 9" id="KW-0274">FAD</keyword>
<dbReference type="GO" id="GO:0004657">
    <property type="term" value="F:proline dehydrogenase activity"/>
    <property type="evidence" value="ECO:0007669"/>
    <property type="project" value="UniProtKB-EC"/>
</dbReference>
<dbReference type="EC" id="1.5.5.2" evidence="2"/>
<dbReference type="AlphaFoldDB" id="A0A1X7HEB4"/>
<dbReference type="EMBL" id="LT840184">
    <property type="protein sequence ID" value="SMF84983.1"/>
    <property type="molecule type" value="Genomic_DNA"/>
</dbReference>
<dbReference type="STRING" id="1313296.SAMN05661091_2800"/>
<evidence type="ECO:0000256" key="2">
    <source>
        <dbReference type="ARBA" id="ARBA00012695"/>
    </source>
</evidence>
<feature type="binding site" evidence="9">
    <location>
        <position position="144"/>
    </location>
    <ligand>
        <name>FAD</name>
        <dbReference type="ChEBI" id="CHEBI:57692"/>
    </ligand>
</feature>
<dbReference type="InterPro" id="IPR029041">
    <property type="entry name" value="FAD-linked_oxidoreductase-like"/>
</dbReference>
<dbReference type="Pfam" id="PF01619">
    <property type="entry name" value="Pro_dh"/>
    <property type="match status" value="1"/>
</dbReference>
<feature type="domain" description="Proline dehydrogenase" evidence="10">
    <location>
        <begin position="57"/>
        <end position="298"/>
    </location>
</feature>
<dbReference type="Proteomes" id="UP000192940">
    <property type="component" value="Chromosome I"/>
</dbReference>
<dbReference type="RefSeq" id="WP_208919752.1">
    <property type="nucleotide sequence ID" value="NZ_LT840184.1"/>
</dbReference>
<feature type="binding site" evidence="9">
    <location>
        <begin position="196"/>
        <end position="198"/>
    </location>
    <ligand>
        <name>FAD</name>
        <dbReference type="ChEBI" id="CHEBI:57692"/>
    </ligand>
</feature>
<feature type="binding site" evidence="9">
    <location>
        <begin position="235"/>
        <end position="236"/>
    </location>
    <ligand>
        <name>FAD</name>
        <dbReference type="ChEBI" id="CHEBI:57692"/>
    </ligand>
</feature>
<dbReference type="InterPro" id="IPR002872">
    <property type="entry name" value="Proline_DH_dom"/>
</dbReference>
<keyword evidence="12" id="KW-1185">Reference proteome</keyword>
<name>A0A1X7HEB4_9BACL</name>
<sequence>MVTTTNLEKKFAEAMKSIARRADLKTYVEQTPAIYQLLQRAAAKYVTGEERQDGLEAGRQLADKGYAISLEYIGENTTDIQACEAAALELSLLIHALAERGIPARISFDLSHIGLSLDGELAYKQLTVLAAQAQQAGIELFVSMEESAKTDAILSICARATAAYANIGITLQAQLNRTAQDLNGLQPILGRIRIVKGAYQEPEQLAIPRSSALNERYVQLVEQAIRIGHRVSIATHDESIVDEVIKRGWIHEPGVEFELLYGIRPDLSSQLKKAGYPVRIYLTYGREWYLYLCHRIAEYPSNLFQAILDITDAGKVDPVLDYE</sequence>
<feature type="binding site" evidence="9">
    <location>
        <position position="172"/>
    </location>
    <ligand>
        <name>FAD</name>
        <dbReference type="ChEBI" id="CHEBI:57692"/>
    </ligand>
</feature>
<keyword evidence="6" id="KW-0560">Oxidoreductase</keyword>
<evidence type="ECO:0000256" key="6">
    <source>
        <dbReference type="ARBA" id="ARBA00023002"/>
    </source>
</evidence>
<evidence type="ECO:0000256" key="1">
    <source>
        <dbReference type="ARBA" id="ARBA00004739"/>
    </source>
</evidence>
<keyword evidence="3" id="KW-0285">Flavoprotein</keyword>
<proteinExistence type="predicted"/>
<dbReference type="UniPathway" id="UPA00261">
    <property type="reaction ID" value="UER00373"/>
</dbReference>
<evidence type="ECO:0000259" key="10">
    <source>
        <dbReference type="Pfam" id="PF01619"/>
    </source>
</evidence>
<dbReference type="GO" id="GO:0010133">
    <property type="term" value="P:L-proline catabolic process to L-glutamate"/>
    <property type="evidence" value="ECO:0007669"/>
    <property type="project" value="UniProtKB-UniPathway"/>
</dbReference>
<dbReference type="InterPro" id="IPR008219">
    <property type="entry name" value="PRODH_bac_arc"/>
</dbReference>
<comment type="pathway">
    <text evidence="1">Amino-acid degradation; L-proline degradation into L-glutamate; L-glutamate from L-proline: step 1/2.</text>
</comment>
<comment type="cofactor">
    <cofactor evidence="9">
        <name>FAD</name>
        <dbReference type="ChEBI" id="CHEBI:57692"/>
    </cofactor>
    <text evidence="9">Binds 1 FAD per subunit.</text>
</comment>